<reference evidence="1" key="1">
    <citation type="submission" date="2018-02" db="EMBL/GenBank/DDBJ databases">
        <title>Rhizophora mucronata_Transcriptome.</title>
        <authorList>
            <person name="Meera S.P."/>
            <person name="Sreeshan A."/>
            <person name="Augustine A."/>
        </authorList>
    </citation>
    <scope>NUCLEOTIDE SEQUENCE</scope>
    <source>
        <tissue evidence="1">Leaf</tissue>
    </source>
</reference>
<sequence length="34" mass="4072">MVNITNFSVEDPNIKKRYHQRNSTLLKLQIPLLF</sequence>
<dbReference type="EMBL" id="GGEC01058961">
    <property type="protein sequence ID" value="MBX39445.1"/>
    <property type="molecule type" value="Transcribed_RNA"/>
</dbReference>
<accession>A0A2P2NAF1</accession>
<organism evidence="1">
    <name type="scientific">Rhizophora mucronata</name>
    <name type="common">Asiatic mangrove</name>
    <dbReference type="NCBI Taxonomy" id="61149"/>
    <lineage>
        <taxon>Eukaryota</taxon>
        <taxon>Viridiplantae</taxon>
        <taxon>Streptophyta</taxon>
        <taxon>Embryophyta</taxon>
        <taxon>Tracheophyta</taxon>
        <taxon>Spermatophyta</taxon>
        <taxon>Magnoliopsida</taxon>
        <taxon>eudicotyledons</taxon>
        <taxon>Gunneridae</taxon>
        <taxon>Pentapetalae</taxon>
        <taxon>rosids</taxon>
        <taxon>fabids</taxon>
        <taxon>Malpighiales</taxon>
        <taxon>Rhizophoraceae</taxon>
        <taxon>Rhizophora</taxon>
    </lineage>
</organism>
<evidence type="ECO:0000313" key="1">
    <source>
        <dbReference type="EMBL" id="MBX39445.1"/>
    </source>
</evidence>
<name>A0A2P2NAF1_RHIMU</name>
<proteinExistence type="predicted"/>
<dbReference type="AlphaFoldDB" id="A0A2P2NAF1"/>
<protein>
    <submittedName>
        <fullName evidence="1">Uncharacterized protein</fullName>
    </submittedName>
</protein>